<reference evidence="6" key="1">
    <citation type="journal article" date="2020" name="Fungal Divers.">
        <title>Resolving the Mortierellaceae phylogeny through synthesis of multi-gene phylogenetics and phylogenomics.</title>
        <authorList>
            <person name="Vandepol N."/>
            <person name="Liber J."/>
            <person name="Desiro A."/>
            <person name="Na H."/>
            <person name="Kennedy M."/>
            <person name="Barry K."/>
            <person name="Grigoriev I.V."/>
            <person name="Miller A.N."/>
            <person name="O'Donnell K."/>
            <person name="Stajich J.E."/>
            <person name="Bonito G."/>
        </authorList>
    </citation>
    <scope>NUCLEOTIDE SEQUENCE</scope>
    <source>
        <strain evidence="6">NVP60</strain>
    </source>
</reference>
<dbReference type="SUPFAM" id="SSF50978">
    <property type="entry name" value="WD40 repeat-like"/>
    <property type="match status" value="1"/>
</dbReference>
<keyword evidence="2" id="KW-0677">Repeat</keyword>
<evidence type="ECO:0000256" key="2">
    <source>
        <dbReference type="ARBA" id="ARBA00022737"/>
    </source>
</evidence>
<dbReference type="Pfam" id="PF05729">
    <property type="entry name" value="NACHT"/>
    <property type="match status" value="1"/>
</dbReference>
<dbReference type="Gene3D" id="3.40.50.300">
    <property type="entry name" value="P-loop containing nucleotide triphosphate hydrolases"/>
    <property type="match status" value="1"/>
</dbReference>
<dbReference type="PANTHER" id="PTHR44019:SF8">
    <property type="entry name" value="POC1 CENTRIOLAR PROTEIN HOMOLOG"/>
    <property type="match status" value="1"/>
</dbReference>
<keyword evidence="7" id="KW-1185">Reference proteome</keyword>
<dbReference type="CDD" id="cd00200">
    <property type="entry name" value="WD40"/>
    <property type="match status" value="1"/>
</dbReference>
<feature type="repeat" description="WD" evidence="3">
    <location>
        <begin position="700"/>
        <end position="732"/>
    </location>
</feature>
<dbReference type="PROSITE" id="PS00675">
    <property type="entry name" value="SIGMA54_INTERACT_1"/>
    <property type="match status" value="1"/>
</dbReference>
<evidence type="ECO:0000256" key="1">
    <source>
        <dbReference type="ARBA" id="ARBA00022574"/>
    </source>
</evidence>
<dbReference type="Gene3D" id="2.130.10.10">
    <property type="entry name" value="YVTN repeat-like/Quinoprotein amine dehydrogenase"/>
    <property type="match status" value="2"/>
</dbReference>
<feature type="repeat" description="WD" evidence="3">
    <location>
        <begin position="860"/>
        <end position="901"/>
    </location>
</feature>
<gene>
    <name evidence="6" type="primary">WDR31_11</name>
    <name evidence="6" type="ORF">BGZ97_006005</name>
</gene>
<dbReference type="InterPro" id="IPR050505">
    <property type="entry name" value="WDR55/POC1"/>
</dbReference>
<dbReference type="PROSITE" id="PS50294">
    <property type="entry name" value="WD_REPEATS_REGION"/>
    <property type="match status" value="3"/>
</dbReference>
<feature type="domain" description="NACHT" evidence="5">
    <location>
        <begin position="152"/>
        <end position="310"/>
    </location>
</feature>
<name>A0A9P6QTS6_9FUNG</name>
<dbReference type="InterPro" id="IPR036322">
    <property type="entry name" value="WD40_repeat_dom_sf"/>
</dbReference>
<dbReference type="InterPro" id="IPR007111">
    <property type="entry name" value="NACHT_NTPase"/>
</dbReference>
<dbReference type="InterPro" id="IPR015943">
    <property type="entry name" value="WD40/YVTN_repeat-like_dom_sf"/>
</dbReference>
<dbReference type="CDD" id="cd02019">
    <property type="entry name" value="NK"/>
    <property type="match status" value="1"/>
</dbReference>
<feature type="region of interest" description="Disordered" evidence="4">
    <location>
        <begin position="1"/>
        <end position="43"/>
    </location>
</feature>
<organism evidence="6 7">
    <name type="scientific">Linnemannia gamsii</name>
    <dbReference type="NCBI Taxonomy" id="64522"/>
    <lineage>
        <taxon>Eukaryota</taxon>
        <taxon>Fungi</taxon>
        <taxon>Fungi incertae sedis</taxon>
        <taxon>Mucoromycota</taxon>
        <taxon>Mortierellomycotina</taxon>
        <taxon>Mortierellomycetes</taxon>
        <taxon>Mortierellales</taxon>
        <taxon>Mortierellaceae</taxon>
        <taxon>Linnemannia</taxon>
    </lineage>
</organism>
<dbReference type="PRINTS" id="PR00320">
    <property type="entry name" value="GPROTEINBRPT"/>
</dbReference>
<comment type="caution">
    <text evidence="6">The sequence shown here is derived from an EMBL/GenBank/DDBJ whole genome shotgun (WGS) entry which is preliminary data.</text>
</comment>
<accession>A0A9P6QTS6</accession>
<feature type="non-terminal residue" evidence="6">
    <location>
        <position position="907"/>
    </location>
</feature>
<proteinExistence type="predicted"/>
<feature type="repeat" description="WD" evidence="3">
    <location>
        <begin position="818"/>
        <end position="859"/>
    </location>
</feature>
<keyword evidence="1 3" id="KW-0853">WD repeat</keyword>
<dbReference type="PANTHER" id="PTHR44019">
    <property type="entry name" value="WD REPEAT-CONTAINING PROTEIN 55"/>
    <property type="match status" value="1"/>
</dbReference>
<feature type="repeat" description="WD" evidence="3">
    <location>
        <begin position="776"/>
        <end position="808"/>
    </location>
</feature>
<dbReference type="SUPFAM" id="SSF52540">
    <property type="entry name" value="P-loop containing nucleoside triphosphate hydrolases"/>
    <property type="match status" value="1"/>
</dbReference>
<dbReference type="InterPro" id="IPR001646">
    <property type="entry name" value="5peptide_repeat"/>
</dbReference>
<dbReference type="InterPro" id="IPR025662">
    <property type="entry name" value="Sigma_54_int_dom_ATP-bd_1"/>
</dbReference>
<evidence type="ECO:0000313" key="7">
    <source>
        <dbReference type="Proteomes" id="UP000823405"/>
    </source>
</evidence>
<dbReference type="Proteomes" id="UP000823405">
    <property type="component" value="Unassembled WGS sequence"/>
</dbReference>
<evidence type="ECO:0000313" key="6">
    <source>
        <dbReference type="EMBL" id="KAG0291025.1"/>
    </source>
</evidence>
<evidence type="ECO:0000256" key="4">
    <source>
        <dbReference type="SAM" id="MobiDB-lite"/>
    </source>
</evidence>
<evidence type="ECO:0000259" key="5">
    <source>
        <dbReference type="Pfam" id="PF05729"/>
    </source>
</evidence>
<sequence length="907" mass="102040">MTSGSSQRPISDDVDESDSDSIHPASKLDGAQSPSGILPDDRRSSVSSALKANALYPLQGHIEWTQQMVYCQVGIVDGQSVFLPILATNRPIEDLTGFVENKLQTLRIRRLQEYHQPVYIPPMATANLQAREDAHFPLVDKVHEFLASDLKVMLILGDSGSGKSTFNRHLEHQLWTNYKKGDPIPLFVNLPAIERPEQDMISKQLKIHDFSDDQILEMKQHRQFFLICDGYDESQLYTNLHTTNRLNQRDEWRAKMIISCRTQFLGSTYVDRFAPQSMDRYTKMRSDLFQEIVIAPFSRDQIKDYVARYVPLEPRPWVTEDYLRILTTIPSLMDLVKNPFLLILTLEALPAVTKGHPDLSTIRITRVLLYDHFVEEWLGVNMRRLRENKLPVDEREILEHMIEKGFTHLGVDFSKRLSLAIFEYQDGNPVVQYTHYNHKNTWRATFFGSDRETQFLREASPLIRTGSLHRFIHRSILEYFFSRTVFDPTASEVQDEFTLHSKLGFLDMQPRNTRGPLFTRNLLAEPSIIQFLSERVRQSPQFEKELRAIVELSKSDVNVSTAAANAITILVQAEILFHGADFRGIRIPGADLSGGQFDSAQLQGADLTGVNFTGSWLRQTDISGAQMEGVRFGELPYLKEEGRVTACAYSPDGTKFVTAMGIGFKGIINVYDTATWTKMKTFSLDRRITDFRTTWIPTKSIAFAPDSRRFVTGSYDGTVRLWDCAEGKRLLGVKEGPDENNVSVAFSLCGSRVASACGCGSGRVWDAETGETVFTMKGHTGKIQCVKYSADGSQVILGCDDGTIRFWDALTGEPGAIWDAPSGDVFCLAYAPDGRHLASGHRQGRIHLWSIMSGGTDTVLNGHTDDVTCIAFSPSGRWLATSSKDTSVKLWDAADGRLFSTFSGHTG</sequence>
<dbReference type="Gene3D" id="2.160.20.80">
    <property type="entry name" value="E3 ubiquitin-protein ligase SopA"/>
    <property type="match status" value="1"/>
</dbReference>
<dbReference type="InterPro" id="IPR001680">
    <property type="entry name" value="WD40_rpt"/>
</dbReference>
<dbReference type="OrthoDB" id="2396974at2759"/>
<evidence type="ECO:0000256" key="3">
    <source>
        <dbReference type="PROSITE-ProRule" id="PRU00221"/>
    </source>
</evidence>
<dbReference type="AlphaFoldDB" id="A0A9P6QTS6"/>
<dbReference type="PROSITE" id="PS50082">
    <property type="entry name" value="WD_REPEATS_2"/>
    <property type="match status" value="4"/>
</dbReference>
<dbReference type="SUPFAM" id="SSF141571">
    <property type="entry name" value="Pentapeptide repeat-like"/>
    <property type="match status" value="1"/>
</dbReference>
<dbReference type="InterPro" id="IPR020472">
    <property type="entry name" value="WD40_PAC1"/>
</dbReference>
<dbReference type="EMBL" id="JAAAIN010002676">
    <property type="protein sequence ID" value="KAG0291025.1"/>
    <property type="molecule type" value="Genomic_DNA"/>
</dbReference>
<dbReference type="SMART" id="SM00320">
    <property type="entry name" value="WD40"/>
    <property type="match status" value="6"/>
</dbReference>
<dbReference type="InterPro" id="IPR027417">
    <property type="entry name" value="P-loop_NTPase"/>
</dbReference>
<dbReference type="Pfam" id="PF00400">
    <property type="entry name" value="WD40"/>
    <property type="match status" value="4"/>
</dbReference>
<protein>
    <submittedName>
        <fullName evidence="6">WD_REPEATS_REGION domain-containing protein</fullName>
    </submittedName>
</protein>
<dbReference type="Pfam" id="PF00805">
    <property type="entry name" value="Pentapeptide"/>
    <property type="match status" value="1"/>
</dbReference>